<dbReference type="PANTHER" id="PTHR47359">
    <property type="entry name" value="PEPTIDOGLYCAN DL-ENDOPEPTIDASE CWLO"/>
    <property type="match status" value="1"/>
</dbReference>
<dbReference type="Pfam" id="PF00877">
    <property type="entry name" value="NLPC_P60"/>
    <property type="match status" value="1"/>
</dbReference>
<organism evidence="6 7">
    <name type="scientific">Mycobacterium cookii</name>
    <dbReference type="NCBI Taxonomy" id="1775"/>
    <lineage>
        <taxon>Bacteria</taxon>
        <taxon>Bacillati</taxon>
        <taxon>Actinomycetota</taxon>
        <taxon>Actinomycetes</taxon>
        <taxon>Mycobacteriales</taxon>
        <taxon>Mycobacteriaceae</taxon>
        <taxon>Mycobacterium</taxon>
    </lineage>
</organism>
<evidence type="ECO:0000259" key="5">
    <source>
        <dbReference type="PROSITE" id="PS51935"/>
    </source>
</evidence>
<dbReference type="GO" id="GO:0006508">
    <property type="term" value="P:proteolysis"/>
    <property type="evidence" value="ECO:0007669"/>
    <property type="project" value="UniProtKB-KW"/>
</dbReference>
<keyword evidence="4" id="KW-0788">Thiol protease</keyword>
<dbReference type="GO" id="GO:0008234">
    <property type="term" value="F:cysteine-type peptidase activity"/>
    <property type="evidence" value="ECO:0007669"/>
    <property type="project" value="UniProtKB-KW"/>
</dbReference>
<evidence type="ECO:0000313" key="6">
    <source>
        <dbReference type="EMBL" id="BBX47097.1"/>
    </source>
</evidence>
<feature type="domain" description="NlpC/P60" evidence="5">
    <location>
        <begin position="156"/>
        <end position="268"/>
    </location>
</feature>
<dbReference type="Gene3D" id="3.90.1720.10">
    <property type="entry name" value="endopeptidase domain like (from Nostoc punctiforme)"/>
    <property type="match status" value="1"/>
</dbReference>
<gene>
    <name evidence="6" type="ORF">MCOO_31120</name>
</gene>
<evidence type="ECO:0000256" key="4">
    <source>
        <dbReference type="ARBA" id="ARBA00022807"/>
    </source>
</evidence>
<comment type="similarity">
    <text evidence="1">Belongs to the peptidase C40 family.</text>
</comment>
<dbReference type="PROSITE" id="PS51935">
    <property type="entry name" value="NLPC_P60"/>
    <property type="match status" value="1"/>
</dbReference>
<dbReference type="InterPro" id="IPR000064">
    <property type="entry name" value="NLP_P60_dom"/>
</dbReference>
<dbReference type="PANTHER" id="PTHR47359:SF3">
    <property type="entry name" value="NLP_P60 DOMAIN-CONTAINING PROTEIN-RELATED"/>
    <property type="match status" value="1"/>
</dbReference>
<keyword evidence="3" id="KW-0378">Hydrolase</keyword>
<keyword evidence="2" id="KW-0645">Protease</keyword>
<dbReference type="SUPFAM" id="SSF54001">
    <property type="entry name" value="Cysteine proteinases"/>
    <property type="match status" value="1"/>
</dbReference>
<evidence type="ECO:0000256" key="2">
    <source>
        <dbReference type="ARBA" id="ARBA00022670"/>
    </source>
</evidence>
<dbReference type="EMBL" id="AP022569">
    <property type="protein sequence ID" value="BBX47097.1"/>
    <property type="molecule type" value="Genomic_DNA"/>
</dbReference>
<protein>
    <submittedName>
        <fullName evidence="6">NLP/P60 family protein</fullName>
    </submittedName>
</protein>
<dbReference type="InterPro" id="IPR038765">
    <property type="entry name" value="Papain-like_cys_pep_sf"/>
</dbReference>
<evidence type="ECO:0000313" key="7">
    <source>
        <dbReference type="Proteomes" id="UP000465866"/>
    </source>
</evidence>
<evidence type="ECO:0000256" key="3">
    <source>
        <dbReference type="ARBA" id="ARBA00022801"/>
    </source>
</evidence>
<sequence>MSGSDVAALSRAHQLFAGSPADVALDAPPPRYDALLQRSAALNSAGGQQLYKSMVDRSRDALHSAAATDGTITATIAEARRDHAVAHALTKSVLDEARADTAIADNPIAQREAIRRRVARLHAQQAHVLAARRKARRHRSRWHPVSYRMFGHAMPGSRAGIAVRAALSRLGRPYVWGATGPDQFDCSGLTQWSYARAGIHLDRTTYQQIYDGVPVPRSQVRPGDLVFPSAGHVQLAIGHNLVVEAPHSGATVRISPLGAGVQIRRPLG</sequence>
<reference evidence="6 7" key="1">
    <citation type="journal article" date="2019" name="Emerg. Microbes Infect.">
        <title>Comprehensive subspecies identification of 175 nontuberculous mycobacteria species based on 7547 genomic profiles.</title>
        <authorList>
            <person name="Matsumoto Y."/>
            <person name="Kinjo T."/>
            <person name="Motooka D."/>
            <person name="Nabeya D."/>
            <person name="Jung N."/>
            <person name="Uechi K."/>
            <person name="Horii T."/>
            <person name="Iida T."/>
            <person name="Fujita J."/>
            <person name="Nakamura S."/>
        </authorList>
    </citation>
    <scope>NUCLEOTIDE SEQUENCE [LARGE SCALE GENOMIC DNA]</scope>
    <source>
        <strain evidence="6 7">JCM 12404</strain>
    </source>
</reference>
<dbReference type="RefSeq" id="WP_163777313.1">
    <property type="nucleotide sequence ID" value="NZ_AP022569.1"/>
</dbReference>
<dbReference type="Proteomes" id="UP000465866">
    <property type="component" value="Chromosome"/>
</dbReference>
<keyword evidence="7" id="KW-1185">Reference proteome</keyword>
<dbReference type="AlphaFoldDB" id="A0A7I7KZ35"/>
<accession>A0A7I7KZ35</accession>
<name>A0A7I7KZ35_9MYCO</name>
<proteinExistence type="inferred from homology"/>
<evidence type="ECO:0000256" key="1">
    <source>
        <dbReference type="ARBA" id="ARBA00007074"/>
    </source>
</evidence>
<dbReference type="InterPro" id="IPR051794">
    <property type="entry name" value="PG_Endopeptidase_C40"/>
</dbReference>
<dbReference type="KEGG" id="mcoo:MCOO_31120"/>